<reference evidence="7 8" key="1">
    <citation type="journal article" date="2012" name="Stand. Genomic Sci.">
        <title>Complete genome sequence of the aerobic, heterotroph Marinithermus hydrothermalis type strain (T1(T)) from a deep-sea hydrothermal vent chimney.</title>
        <authorList>
            <person name="Copeland A."/>
            <person name="Gu W."/>
            <person name="Yasawong M."/>
            <person name="Lapidus A."/>
            <person name="Lucas S."/>
            <person name="Deshpande S."/>
            <person name="Pagani I."/>
            <person name="Tapia R."/>
            <person name="Cheng J.F."/>
            <person name="Goodwin L.A."/>
            <person name="Pitluck S."/>
            <person name="Liolios K."/>
            <person name="Ivanova N."/>
            <person name="Mavromatis K."/>
            <person name="Mikhailova N."/>
            <person name="Pati A."/>
            <person name="Chen A."/>
            <person name="Palaniappan K."/>
            <person name="Land M."/>
            <person name="Pan C."/>
            <person name="Brambilla E.M."/>
            <person name="Rohde M."/>
            <person name="Tindall B.J."/>
            <person name="Sikorski J."/>
            <person name="Goker M."/>
            <person name="Detter J.C."/>
            <person name="Bristow J."/>
            <person name="Eisen J.A."/>
            <person name="Markowitz V."/>
            <person name="Hugenholtz P."/>
            <person name="Kyrpides N.C."/>
            <person name="Klenk H.P."/>
            <person name="Woyke T."/>
        </authorList>
    </citation>
    <scope>NUCLEOTIDE SEQUENCE [LARGE SCALE GENOMIC DNA]</scope>
    <source>
        <strain evidence="8">DSM 14884 / JCM 11576 / T1</strain>
    </source>
</reference>
<comment type="cofactor">
    <cofactor evidence="1 6">
        <name>a divalent metal cation</name>
        <dbReference type="ChEBI" id="CHEBI:60240"/>
    </cofactor>
</comment>
<keyword evidence="3 6" id="KW-0963">Cytoplasm</keyword>
<keyword evidence="4 6" id="KW-0378">Hydrolase</keyword>
<dbReference type="NCBIfam" id="TIGR00172">
    <property type="entry name" value="maf"/>
    <property type="match status" value="1"/>
</dbReference>
<name>F2NLW2_MARHT</name>
<keyword evidence="5 6" id="KW-0546">Nucleotide metabolism</keyword>
<dbReference type="PANTHER" id="PTHR43213">
    <property type="entry name" value="BIFUNCTIONAL DTTP/UTP PYROPHOSPHATASE/METHYLTRANSFERASE PROTEIN-RELATED"/>
    <property type="match status" value="1"/>
</dbReference>
<dbReference type="CDD" id="cd00555">
    <property type="entry name" value="Maf"/>
    <property type="match status" value="1"/>
</dbReference>
<accession>F2NLW2</accession>
<feature type="site" description="Important for substrate specificity" evidence="6">
    <location>
        <position position="21"/>
    </location>
</feature>
<evidence type="ECO:0000256" key="4">
    <source>
        <dbReference type="ARBA" id="ARBA00022801"/>
    </source>
</evidence>
<gene>
    <name evidence="7" type="ordered locus">Marky_0467</name>
</gene>
<evidence type="ECO:0000256" key="3">
    <source>
        <dbReference type="ARBA" id="ARBA00022490"/>
    </source>
</evidence>
<dbReference type="GO" id="GO:0036221">
    <property type="term" value="F:UTP diphosphatase activity"/>
    <property type="evidence" value="ECO:0007669"/>
    <property type="project" value="RHEA"/>
</dbReference>
<protein>
    <recommendedName>
        <fullName evidence="6">dTTP/UTP pyrophosphatase</fullName>
        <shortName evidence="6">dTTPase/UTPase</shortName>
        <ecNumber evidence="6">3.6.1.9</ecNumber>
    </recommendedName>
    <alternativeName>
        <fullName evidence="6">Nucleoside triphosphate pyrophosphatase</fullName>
    </alternativeName>
    <alternativeName>
        <fullName evidence="6">Nucleotide pyrophosphatase</fullName>
        <shortName evidence="6">Nucleotide PPase</shortName>
    </alternativeName>
</protein>
<evidence type="ECO:0000313" key="7">
    <source>
        <dbReference type="EMBL" id="AEB11219.1"/>
    </source>
</evidence>
<dbReference type="FunFam" id="3.90.950.10:FF:000005">
    <property type="entry name" value="7-methyl-GTP pyrophosphatase"/>
    <property type="match status" value="1"/>
</dbReference>
<organism evidence="7 8">
    <name type="scientific">Marinithermus hydrothermalis (strain DSM 14884 / JCM 11576 / T1)</name>
    <dbReference type="NCBI Taxonomy" id="869210"/>
    <lineage>
        <taxon>Bacteria</taxon>
        <taxon>Thermotogati</taxon>
        <taxon>Deinococcota</taxon>
        <taxon>Deinococci</taxon>
        <taxon>Thermales</taxon>
        <taxon>Thermaceae</taxon>
        <taxon>Marinithermus</taxon>
    </lineage>
</organism>
<dbReference type="GO" id="GO:0005737">
    <property type="term" value="C:cytoplasm"/>
    <property type="evidence" value="ECO:0007669"/>
    <property type="project" value="UniProtKB-SubCell"/>
</dbReference>
<dbReference type="eggNOG" id="COG0424">
    <property type="taxonomic scope" value="Bacteria"/>
</dbReference>
<evidence type="ECO:0000256" key="1">
    <source>
        <dbReference type="ARBA" id="ARBA00001968"/>
    </source>
</evidence>
<dbReference type="SUPFAM" id="SSF52972">
    <property type="entry name" value="ITPase-like"/>
    <property type="match status" value="1"/>
</dbReference>
<dbReference type="Gene3D" id="3.90.950.10">
    <property type="match status" value="1"/>
</dbReference>
<dbReference type="GO" id="GO:0036218">
    <property type="term" value="F:dTTP diphosphatase activity"/>
    <property type="evidence" value="ECO:0007669"/>
    <property type="project" value="RHEA"/>
</dbReference>
<proteinExistence type="inferred from homology"/>
<dbReference type="InterPro" id="IPR003697">
    <property type="entry name" value="Maf-like"/>
</dbReference>
<keyword evidence="8" id="KW-1185">Reference proteome</keyword>
<dbReference type="EC" id="3.6.1.9" evidence="6"/>
<dbReference type="AlphaFoldDB" id="F2NLW2"/>
<dbReference type="STRING" id="869210.Marky_0467"/>
<comment type="function">
    <text evidence="6">Nucleoside triphosphate pyrophosphatase that hydrolyzes dTTP and UTP. May have a dual role in cell division arrest and in preventing the incorporation of modified nucleotides into cellular nucleic acids.</text>
</comment>
<dbReference type="InterPro" id="IPR029001">
    <property type="entry name" value="ITPase-like_fam"/>
</dbReference>
<comment type="caution">
    <text evidence="6">Lacks conserved residue(s) required for the propagation of feature annotation.</text>
</comment>
<feature type="site" description="Important for substrate specificity" evidence="6">
    <location>
        <position position="78"/>
    </location>
</feature>
<dbReference type="KEGG" id="mhd:Marky_0467"/>
<dbReference type="GO" id="GO:0009117">
    <property type="term" value="P:nucleotide metabolic process"/>
    <property type="evidence" value="ECO:0007669"/>
    <property type="project" value="UniProtKB-KW"/>
</dbReference>
<feature type="site" description="Important for substrate specificity" evidence="6">
    <location>
        <position position="161"/>
    </location>
</feature>
<dbReference type="RefSeq" id="WP_013703272.1">
    <property type="nucleotide sequence ID" value="NC_015387.1"/>
</dbReference>
<comment type="similarity">
    <text evidence="6">Belongs to the Maf family. YhdE subfamily.</text>
</comment>
<evidence type="ECO:0000256" key="5">
    <source>
        <dbReference type="ARBA" id="ARBA00023080"/>
    </source>
</evidence>
<dbReference type="PIRSF" id="PIRSF006305">
    <property type="entry name" value="Maf"/>
    <property type="match status" value="1"/>
</dbReference>
<dbReference type="HAMAP" id="MF_00528">
    <property type="entry name" value="Maf"/>
    <property type="match status" value="1"/>
</dbReference>
<dbReference type="HOGENOM" id="CLU_040416_2_1_0"/>
<comment type="catalytic activity">
    <reaction evidence="6">
        <text>dTTP + H2O = dTMP + diphosphate + H(+)</text>
        <dbReference type="Rhea" id="RHEA:28534"/>
        <dbReference type="ChEBI" id="CHEBI:15377"/>
        <dbReference type="ChEBI" id="CHEBI:15378"/>
        <dbReference type="ChEBI" id="CHEBI:33019"/>
        <dbReference type="ChEBI" id="CHEBI:37568"/>
        <dbReference type="ChEBI" id="CHEBI:63528"/>
        <dbReference type="EC" id="3.6.1.9"/>
    </reaction>
</comment>
<dbReference type="Proteomes" id="UP000007030">
    <property type="component" value="Chromosome"/>
</dbReference>
<dbReference type="EMBL" id="CP002630">
    <property type="protein sequence ID" value="AEB11219.1"/>
    <property type="molecule type" value="Genomic_DNA"/>
</dbReference>
<evidence type="ECO:0000256" key="6">
    <source>
        <dbReference type="HAMAP-Rule" id="MF_00528"/>
    </source>
</evidence>
<evidence type="ECO:0000256" key="2">
    <source>
        <dbReference type="ARBA" id="ARBA00004496"/>
    </source>
</evidence>
<evidence type="ECO:0000313" key="8">
    <source>
        <dbReference type="Proteomes" id="UP000007030"/>
    </source>
</evidence>
<dbReference type="PANTHER" id="PTHR43213:SF5">
    <property type="entry name" value="BIFUNCTIONAL DTTP_UTP PYROPHOSPHATASE_METHYLTRANSFERASE PROTEIN-RELATED"/>
    <property type="match status" value="1"/>
</dbReference>
<sequence length="198" mass="21769">MANRDPALTPPTLVLASASPRRRELLARLGLPFTVRPAGLEETLAPGRSPAEQAEHLARAKAQAVWRETGGWVVAADTVVALEDAVLGKPRTPEENRAFLERLSGRAHTVYTGLALYTPGGEGRSLVEAARVWFRDLEPWEVDWYVRSGEGMDKAGGYGIQEKGMVLVRRVEGDFYTVVGLPVHRLWTLLKEVGYPLA</sequence>
<dbReference type="Pfam" id="PF02545">
    <property type="entry name" value="Maf"/>
    <property type="match status" value="1"/>
</dbReference>
<comment type="catalytic activity">
    <reaction evidence="6">
        <text>UTP + H2O = UMP + diphosphate + H(+)</text>
        <dbReference type="Rhea" id="RHEA:29395"/>
        <dbReference type="ChEBI" id="CHEBI:15377"/>
        <dbReference type="ChEBI" id="CHEBI:15378"/>
        <dbReference type="ChEBI" id="CHEBI:33019"/>
        <dbReference type="ChEBI" id="CHEBI:46398"/>
        <dbReference type="ChEBI" id="CHEBI:57865"/>
        <dbReference type="EC" id="3.6.1.9"/>
    </reaction>
</comment>
<comment type="subcellular location">
    <subcellularLocation>
        <location evidence="2 6">Cytoplasm</location>
    </subcellularLocation>
</comment>
<feature type="active site" description="Proton acceptor" evidence="6">
    <location>
        <position position="77"/>
    </location>
</feature>